<accession>A0A5B8SMT8</accession>
<evidence type="ECO:0000313" key="11">
    <source>
        <dbReference type="Proteomes" id="UP000321272"/>
    </source>
</evidence>
<dbReference type="InterPro" id="IPR051537">
    <property type="entry name" value="DNA_Adenine_Mtase"/>
</dbReference>
<dbReference type="InterPro" id="IPR038333">
    <property type="entry name" value="T1MK-like_N_sf"/>
</dbReference>
<dbReference type="GO" id="GO:0009007">
    <property type="term" value="F:site-specific DNA-methyltransferase (adenine-specific) activity"/>
    <property type="evidence" value="ECO:0007669"/>
    <property type="project" value="UniProtKB-EC"/>
</dbReference>
<dbReference type="OrthoDB" id="9784823at2"/>
<evidence type="ECO:0000256" key="5">
    <source>
        <dbReference type="ARBA" id="ARBA00022691"/>
    </source>
</evidence>
<feature type="domain" description="N6 adenine-specific DNA methyltransferase N-terminal" evidence="9">
    <location>
        <begin position="6"/>
        <end position="113"/>
    </location>
</feature>
<dbReference type="Pfam" id="PF02384">
    <property type="entry name" value="N6_Mtase"/>
    <property type="match status" value="1"/>
</dbReference>
<evidence type="ECO:0000259" key="8">
    <source>
        <dbReference type="Pfam" id="PF02384"/>
    </source>
</evidence>
<keyword evidence="6" id="KW-0680">Restriction system</keyword>
<protein>
    <recommendedName>
        <fullName evidence="2">site-specific DNA-methyltransferase (adenine-specific)</fullName>
        <ecNumber evidence="2">2.1.1.72</ecNumber>
    </recommendedName>
</protein>
<proteinExistence type="inferred from homology"/>
<dbReference type="SUPFAM" id="SSF53335">
    <property type="entry name" value="S-adenosyl-L-methionine-dependent methyltransferases"/>
    <property type="match status" value="1"/>
</dbReference>
<evidence type="ECO:0000259" key="9">
    <source>
        <dbReference type="Pfam" id="PF12161"/>
    </source>
</evidence>
<dbReference type="PANTHER" id="PTHR42933">
    <property type="entry name" value="SLR6095 PROTEIN"/>
    <property type="match status" value="1"/>
</dbReference>
<dbReference type="EC" id="2.1.1.72" evidence="2"/>
<dbReference type="REBASE" id="369596">
    <property type="entry name" value="M.Pau4606ORF4630P"/>
</dbReference>
<evidence type="ECO:0000256" key="1">
    <source>
        <dbReference type="ARBA" id="ARBA00006594"/>
    </source>
</evidence>
<dbReference type="InterPro" id="IPR003356">
    <property type="entry name" value="DNA_methylase_A-5"/>
</dbReference>
<dbReference type="PRINTS" id="PR00507">
    <property type="entry name" value="N12N6MTFRASE"/>
</dbReference>
<name>A0A5B8SMT8_9GAMM</name>
<evidence type="ECO:0000256" key="3">
    <source>
        <dbReference type="ARBA" id="ARBA00022603"/>
    </source>
</evidence>
<dbReference type="GO" id="GO:0009307">
    <property type="term" value="P:DNA restriction-modification system"/>
    <property type="evidence" value="ECO:0007669"/>
    <property type="project" value="UniProtKB-KW"/>
</dbReference>
<evidence type="ECO:0000256" key="7">
    <source>
        <dbReference type="ARBA" id="ARBA00047942"/>
    </source>
</evidence>
<sequence length="496" mass="56366">MNAQTLANKVWNFCHTLRDDGVSYGDYLEQLTYLIFLKMAHEYSQPPYRREAGIPAGYDWPSLVKRKGAELEAHYIDLLRTLGQQAGTLGQIFTKAQNKIQDPAKLARVINMIDAEKWAMLDADVKGDIYESLLEKNAEDTKSGAGQYFTPRALIKAMVACVQPQPGKTIADPSAGTGGFFLAAYDWITEHHGARMSREQKQFLKHDAFHGNEIVANTRRLCLMNLFLHNIGEIDDQPNIASTDALIGPAPARYDYVLANPPFGRKSSMTVTNEEGEQEKEDFVYNRQDFWATTSNKQLNFVQHIRTMLKENGQAAVVVPDNVLFEGGAGETVRRKLLTTTELHTILRLPTGIFYANGVKANVLFFDNKPGRAAPWTKDIWIYDYRTNVHHTLKKKPLRLEHLREFIGCYQPGQRDQRRETWSESNLEGRWRRYSLDEVLKRDKVSLDIFWLKDKSLGDLDNLPEPDVLIEEIIENLEAGLEAFRGVAASLESARS</sequence>
<evidence type="ECO:0000256" key="2">
    <source>
        <dbReference type="ARBA" id="ARBA00011900"/>
    </source>
</evidence>
<dbReference type="KEGG" id="paur:FGL86_04630"/>
<dbReference type="Pfam" id="PF12161">
    <property type="entry name" value="HsdM_N"/>
    <property type="match status" value="1"/>
</dbReference>
<dbReference type="InterPro" id="IPR022749">
    <property type="entry name" value="D12N6_MeTrfase_N"/>
</dbReference>
<evidence type="ECO:0000313" key="10">
    <source>
        <dbReference type="EMBL" id="QEA38432.1"/>
    </source>
</evidence>
<dbReference type="InterPro" id="IPR029063">
    <property type="entry name" value="SAM-dependent_MTases_sf"/>
</dbReference>
<evidence type="ECO:0000256" key="6">
    <source>
        <dbReference type="ARBA" id="ARBA00022747"/>
    </source>
</evidence>
<dbReference type="GO" id="GO:0008170">
    <property type="term" value="F:N-methyltransferase activity"/>
    <property type="evidence" value="ECO:0007669"/>
    <property type="project" value="InterPro"/>
</dbReference>
<keyword evidence="4 10" id="KW-0808">Transferase</keyword>
<dbReference type="AlphaFoldDB" id="A0A5B8SMT8"/>
<organism evidence="10 11">
    <name type="scientific">Pistricoccus aurantiacus</name>
    <dbReference type="NCBI Taxonomy" id="1883414"/>
    <lineage>
        <taxon>Bacteria</taxon>
        <taxon>Pseudomonadati</taxon>
        <taxon>Pseudomonadota</taxon>
        <taxon>Gammaproteobacteria</taxon>
        <taxon>Oceanospirillales</taxon>
        <taxon>Halomonadaceae</taxon>
        <taxon>Pistricoccus</taxon>
    </lineage>
</organism>
<comment type="catalytic activity">
    <reaction evidence="7">
        <text>a 2'-deoxyadenosine in DNA + S-adenosyl-L-methionine = an N(6)-methyl-2'-deoxyadenosine in DNA + S-adenosyl-L-homocysteine + H(+)</text>
        <dbReference type="Rhea" id="RHEA:15197"/>
        <dbReference type="Rhea" id="RHEA-COMP:12418"/>
        <dbReference type="Rhea" id="RHEA-COMP:12419"/>
        <dbReference type="ChEBI" id="CHEBI:15378"/>
        <dbReference type="ChEBI" id="CHEBI:57856"/>
        <dbReference type="ChEBI" id="CHEBI:59789"/>
        <dbReference type="ChEBI" id="CHEBI:90615"/>
        <dbReference type="ChEBI" id="CHEBI:90616"/>
        <dbReference type="EC" id="2.1.1.72"/>
    </reaction>
</comment>
<dbReference type="Proteomes" id="UP000321272">
    <property type="component" value="Chromosome"/>
</dbReference>
<dbReference type="PANTHER" id="PTHR42933:SF4">
    <property type="entry name" value="TYPE I RESTRICTION ENZYME ECOKI METHYLASE SUBUNIT"/>
    <property type="match status" value="1"/>
</dbReference>
<comment type="similarity">
    <text evidence="1">Belongs to the N(4)/N(6)-methyltransferase family.</text>
</comment>
<dbReference type="Gene3D" id="1.20.1260.30">
    <property type="match status" value="1"/>
</dbReference>
<keyword evidence="11" id="KW-1185">Reference proteome</keyword>
<evidence type="ECO:0000256" key="4">
    <source>
        <dbReference type="ARBA" id="ARBA00022679"/>
    </source>
</evidence>
<keyword evidence="5" id="KW-0949">S-adenosyl-L-methionine</keyword>
<dbReference type="PROSITE" id="PS00092">
    <property type="entry name" value="N6_MTASE"/>
    <property type="match status" value="1"/>
</dbReference>
<gene>
    <name evidence="10" type="ORF">FGL86_04630</name>
</gene>
<dbReference type="RefSeq" id="WP_147183498.1">
    <property type="nucleotide sequence ID" value="NZ_CP042382.1"/>
</dbReference>
<dbReference type="InterPro" id="IPR002052">
    <property type="entry name" value="DNA_methylase_N6_adenine_CS"/>
</dbReference>
<feature type="domain" description="DNA methylase adenine-specific" evidence="8">
    <location>
        <begin position="123"/>
        <end position="415"/>
    </location>
</feature>
<dbReference type="GO" id="GO:0003677">
    <property type="term" value="F:DNA binding"/>
    <property type="evidence" value="ECO:0007669"/>
    <property type="project" value="InterPro"/>
</dbReference>
<reference evidence="10 11" key="1">
    <citation type="submission" date="2019-06" db="EMBL/GenBank/DDBJ databases">
        <title>Genome analyses of bacteria isolated from kimchi.</title>
        <authorList>
            <person name="Lee S."/>
            <person name="Ahn S."/>
            <person name="Roh S."/>
        </authorList>
    </citation>
    <scope>NUCLEOTIDE SEQUENCE [LARGE SCALE GENOMIC DNA]</scope>
    <source>
        <strain evidence="10 11">CBA4606</strain>
    </source>
</reference>
<dbReference type="GO" id="GO:0032259">
    <property type="term" value="P:methylation"/>
    <property type="evidence" value="ECO:0007669"/>
    <property type="project" value="UniProtKB-KW"/>
</dbReference>
<dbReference type="EMBL" id="CP042382">
    <property type="protein sequence ID" value="QEA38432.1"/>
    <property type="molecule type" value="Genomic_DNA"/>
</dbReference>
<keyword evidence="3 10" id="KW-0489">Methyltransferase</keyword>
<dbReference type="Gene3D" id="3.40.50.150">
    <property type="entry name" value="Vaccinia Virus protein VP39"/>
    <property type="match status" value="1"/>
</dbReference>